<feature type="repeat" description="Pumilio" evidence="8">
    <location>
        <begin position="713"/>
        <end position="748"/>
    </location>
</feature>
<protein>
    <recommendedName>
        <fullName evidence="7">Pumilio homology domain family member 3</fullName>
    </recommendedName>
</protein>
<feature type="repeat" description="Pumilio" evidence="8">
    <location>
        <begin position="605"/>
        <end position="640"/>
    </location>
</feature>
<dbReference type="Proteomes" id="UP001285354">
    <property type="component" value="Unassembled WGS sequence"/>
</dbReference>
<dbReference type="SMART" id="SM00025">
    <property type="entry name" value="Pumilio"/>
    <property type="match status" value="8"/>
</dbReference>
<accession>A0AAD9T2X6</accession>
<feature type="compositionally biased region" description="Polar residues" evidence="9">
    <location>
        <begin position="106"/>
        <end position="139"/>
    </location>
</feature>
<dbReference type="Pfam" id="PF00806">
    <property type="entry name" value="PUF"/>
    <property type="match status" value="8"/>
</dbReference>
<feature type="compositionally biased region" description="Polar residues" evidence="9">
    <location>
        <begin position="167"/>
        <end position="178"/>
    </location>
</feature>
<dbReference type="InterPro" id="IPR011989">
    <property type="entry name" value="ARM-like"/>
</dbReference>
<dbReference type="InterPro" id="IPR016024">
    <property type="entry name" value="ARM-type_fold"/>
</dbReference>
<dbReference type="EMBL" id="JAUBYV010000002">
    <property type="protein sequence ID" value="KAK2628491.1"/>
    <property type="molecule type" value="Genomic_DNA"/>
</dbReference>
<feature type="region of interest" description="Disordered" evidence="9">
    <location>
        <begin position="82"/>
        <end position="139"/>
    </location>
</feature>
<feature type="region of interest" description="Disordered" evidence="9">
    <location>
        <begin position="401"/>
        <end position="434"/>
    </location>
</feature>
<dbReference type="AlphaFoldDB" id="A0AAD9T2X6"/>
<keyword evidence="2" id="KW-0963">Cytoplasm</keyword>
<dbReference type="GO" id="GO:0003730">
    <property type="term" value="F:mRNA 3'-UTR binding"/>
    <property type="evidence" value="ECO:0007669"/>
    <property type="project" value="TreeGrafter"/>
</dbReference>
<dbReference type="InterPro" id="IPR033133">
    <property type="entry name" value="PUM-HD"/>
</dbReference>
<feature type="region of interest" description="Disordered" evidence="9">
    <location>
        <begin position="220"/>
        <end position="281"/>
    </location>
</feature>
<feature type="repeat" description="Pumilio" evidence="8">
    <location>
        <begin position="677"/>
        <end position="712"/>
    </location>
</feature>
<evidence type="ECO:0000256" key="1">
    <source>
        <dbReference type="ARBA" id="ARBA00004496"/>
    </source>
</evidence>
<comment type="function">
    <text evidence="5">RNA-binding nucleolar protein required for pre-rRNA processing. Involved in production of 18S rRNA and assembly of small ribosomal subunit.</text>
</comment>
<evidence type="ECO:0000259" key="10">
    <source>
        <dbReference type="PROSITE" id="PS50303"/>
    </source>
</evidence>
<dbReference type="PANTHER" id="PTHR12537:SF12">
    <property type="entry name" value="MATERNAL PROTEIN PUMILIO"/>
    <property type="match status" value="1"/>
</dbReference>
<feature type="compositionally biased region" description="Polar residues" evidence="9">
    <location>
        <begin position="1"/>
        <end position="18"/>
    </location>
</feature>
<feature type="compositionally biased region" description="Polar residues" evidence="9">
    <location>
        <begin position="874"/>
        <end position="901"/>
    </location>
</feature>
<feature type="repeat" description="Pumilio" evidence="8">
    <location>
        <begin position="749"/>
        <end position="784"/>
    </location>
</feature>
<feature type="region of interest" description="Disordered" evidence="9">
    <location>
        <begin position="874"/>
        <end position="904"/>
    </location>
</feature>
<feature type="repeat" description="Pumilio" evidence="8">
    <location>
        <begin position="788"/>
        <end position="827"/>
    </location>
</feature>
<proteinExistence type="inferred from homology"/>
<feature type="compositionally biased region" description="Polar residues" evidence="9">
    <location>
        <begin position="35"/>
        <end position="45"/>
    </location>
</feature>
<dbReference type="InterPro" id="IPR033712">
    <property type="entry name" value="Pumilio_RNA-bd"/>
</dbReference>
<feature type="repeat" description="Pumilio" evidence="8">
    <location>
        <begin position="641"/>
        <end position="676"/>
    </location>
</feature>
<dbReference type="FunFam" id="1.25.10.10:FF:000004">
    <property type="entry name" value="Pumilio homolog 1 isoform 2"/>
    <property type="match status" value="1"/>
</dbReference>
<evidence type="ECO:0000256" key="9">
    <source>
        <dbReference type="SAM" id="MobiDB-lite"/>
    </source>
</evidence>
<evidence type="ECO:0000256" key="2">
    <source>
        <dbReference type="ARBA" id="ARBA00022490"/>
    </source>
</evidence>
<feature type="region of interest" description="Disordered" evidence="9">
    <location>
        <begin position="154"/>
        <end position="178"/>
    </location>
</feature>
<feature type="repeat" description="Pumilio" evidence="8">
    <location>
        <begin position="533"/>
        <end position="568"/>
    </location>
</feature>
<evidence type="ECO:0000256" key="6">
    <source>
        <dbReference type="ARBA" id="ARBA00060736"/>
    </source>
</evidence>
<keyword evidence="12" id="KW-1185">Reference proteome</keyword>
<dbReference type="SUPFAM" id="SSF48371">
    <property type="entry name" value="ARM repeat"/>
    <property type="match status" value="1"/>
</dbReference>
<feature type="domain" description="PUM-HD" evidence="10">
    <location>
        <begin position="511"/>
        <end position="852"/>
    </location>
</feature>
<evidence type="ECO:0000313" key="12">
    <source>
        <dbReference type="Proteomes" id="UP001285354"/>
    </source>
</evidence>
<keyword evidence="3" id="KW-0677">Repeat</keyword>
<evidence type="ECO:0000313" key="11">
    <source>
        <dbReference type="EMBL" id="KAK2628491.1"/>
    </source>
</evidence>
<gene>
    <name evidence="11" type="ORF">QTJ16_001594</name>
</gene>
<feature type="compositionally biased region" description="Polar residues" evidence="9">
    <location>
        <begin position="241"/>
        <end position="281"/>
    </location>
</feature>
<evidence type="ECO:0000256" key="8">
    <source>
        <dbReference type="PROSITE-ProRule" id="PRU00317"/>
    </source>
</evidence>
<name>A0AAD9T2X6_9HELO</name>
<comment type="similarity">
    <text evidence="6">Belongs to the PUF3 family.</text>
</comment>
<feature type="compositionally biased region" description="Polar residues" evidence="9">
    <location>
        <begin position="60"/>
        <end position="69"/>
    </location>
</feature>
<evidence type="ECO:0000256" key="5">
    <source>
        <dbReference type="ARBA" id="ARBA00024893"/>
    </source>
</evidence>
<comment type="subcellular location">
    <subcellularLocation>
        <location evidence="1">Cytoplasm</location>
    </subcellularLocation>
</comment>
<dbReference type="GO" id="GO:0005737">
    <property type="term" value="C:cytoplasm"/>
    <property type="evidence" value="ECO:0007669"/>
    <property type="project" value="UniProtKB-SubCell"/>
</dbReference>
<evidence type="ECO:0000256" key="4">
    <source>
        <dbReference type="ARBA" id="ARBA00022884"/>
    </source>
</evidence>
<dbReference type="InterPro" id="IPR001313">
    <property type="entry name" value="Pumilio_RNA-bd_rpt"/>
</dbReference>
<comment type="caution">
    <text evidence="11">The sequence shown here is derived from an EMBL/GenBank/DDBJ whole genome shotgun (WGS) entry which is preliminary data.</text>
</comment>
<evidence type="ECO:0000256" key="3">
    <source>
        <dbReference type="ARBA" id="ARBA00022737"/>
    </source>
</evidence>
<dbReference type="PROSITE" id="PS50303">
    <property type="entry name" value="PUM_HD"/>
    <property type="match status" value="1"/>
</dbReference>
<feature type="repeat" description="Pumilio" evidence="8">
    <location>
        <begin position="569"/>
        <end position="604"/>
    </location>
</feature>
<keyword evidence="4" id="KW-0694">RNA-binding</keyword>
<feature type="region of interest" description="Disordered" evidence="9">
    <location>
        <begin position="1"/>
        <end position="69"/>
    </location>
</feature>
<reference evidence="11" key="1">
    <citation type="submission" date="2023-06" db="EMBL/GenBank/DDBJ databases">
        <title>Draft genome of Marssonina rosae.</title>
        <authorList>
            <person name="Cheng Q."/>
        </authorList>
    </citation>
    <scope>NUCLEOTIDE SEQUENCE</scope>
    <source>
        <strain evidence="11">R4</strain>
    </source>
</reference>
<evidence type="ECO:0000256" key="7">
    <source>
        <dbReference type="ARBA" id="ARBA00081811"/>
    </source>
</evidence>
<dbReference type="CDD" id="cd07920">
    <property type="entry name" value="Pumilio"/>
    <property type="match status" value="1"/>
</dbReference>
<sequence length="935" mass="102030">MSSATTDRPSGAMTTASRPTRFPEFGAAPGRHNSESAQSATLGQSFGNGGAWQPSGAIWGNNTIGSGYASSKKDAAQATGVGKEFSNGLSGSKALAEQSEADPWATRTNGPWNPPDTTSPTLQSHKGSTPPTHTRNSISNIPSQTLLEIQNQYHQSRPSIGHGSGFRPQSKSSLNPSSGIFKFVQKSKPSFSYADDKENSNYYGSDTYDAEIPSRYLPIGSVSRDGSLPPTRVPEPGRNGGSVSFASGQQPFGSNGRHTPPSSIHSQRPSISGRVSSYSSQSTGMRYDLAHTETELSEKFAGFVLGRDADQATGSAEGNGTAGISYVPHPDSFPAQKQSLTTNGTPVWSDGYGARAAAHHPDPYSTQPFAEQTHLNKAGRLTEKDAVSPVGSEYRRGWNSPNYYSAAGAPPSGPDQVYQPGSRGLRGPPQGPPDLERRLQNIHQQQQAYAYHLYHQQFQGQYPVIQYDSVPPNYRPGNLPYGYPMPVQTYAQALPPIPTRPAKDHDAGVGVRSVLLEEFRSNGKSGRKFDLKDIYNHVVEFSGDQHGSRFIQKALESANSDEKEQLFREIQPNALQLMTDVFGNYVIQKLFEHGSQVQKRVIAEQMKNHVMELSLQMYGCRVVQKALEHVLADQQAELAQELRVDVLKCVKDQNGNHVLQKAIERVPTEHVRFVIEAFRGQVHTLSAHPYGCRVIQRILEFCKPKDQLPILEELHQCSTMLITDQFGNYVTQQIIKYGLPDDRAKIINIVTSQLLTLSKHKFASNVVETSIEFGTHEQRRAIVAIITQIHSDGTSPLQVMIKDQYGNYVIQKLLNQLKGAERAGLVDEIKAQLSLVKRYNLKQILSIEKMIQAPAHLPAALVSPTSHPMPIDTNSAAATPMLTNGPNSPQGSSLPSTNVSTIDEPPDMAGKSVHLDGSPVEVEGKPCQELVISGF</sequence>
<dbReference type="Gene3D" id="1.25.10.10">
    <property type="entry name" value="Leucine-rich Repeat Variant"/>
    <property type="match status" value="1"/>
</dbReference>
<organism evidence="11 12">
    <name type="scientific">Diplocarpon rosae</name>
    <dbReference type="NCBI Taxonomy" id="946125"/>
    <lineage>
        <taxon>Eukaryota</taxon>
        <taxon>Fungi</taxon>
        <taxon>Dikarya</taxon>
        <taxon>Ascomycota</taxon>
        <taxon>Pezizomycotina</taxon>
        <taxon>Leotiomycetes</taxon>
        <taxon>Helotiales</taxon>
        <taxon>Drepanopezizaceae</taxon>
        <taxon>Diplocarpon</taxon>
    </lineage>
</organism>
<dbReference type="PROSITE" id="PS50302">
    <property type="entry name" value="PUM"/>
    <property type="match status" value="8"/>
</dbReference>
<dbReference type="PANTHER" id="PTHR12537">
    <property type="entry name" value="RNA BINDING PROTEIN PUMILIO-RELATED"/>
    <property type="match status" value="1"/>
</dbReference>
<dbReference type="GO" id="GO:0000288">
    <property type="term" value="P:nuclear-transcribed mRNA catabolic process, deadenylation-dependent decay"/>
    <property type="evidence" value="ECO:0007669"/>
    <property type="project" value="TreeGrafter"/>
</dbReference>